<comment type="cofactor">
    <cofactor evidence="1">
        <name>FAD</name>
        <dbReference type="ChEBI" id="CHEBI:57692"/>
    </cofactor>
</comment>
<keyword evidence="6" id="KW-0560">Oxidoreductase</keyword>
<evidence type="ECO:0000256" key="5">
    <source>
        <dbReference type="ARBA" id="ARBA00022827"/>
    </source>
</evidence>
<dbReference type="PROSITE" id="PS51318">
    <property type="entry name" value="TAT"/>
    <property type="match status" value="1"/>
</dbReference>
<keyword evidence="3" id="KW-0153">Cholesterol metabolism</keyword>
<dbReference type="RefSeq" id="WP_121006169.1">
    <property type="nucleotide sequence ID" value="NZ_RBXO01000001.1"/>
</dbReference>
<dbReference type="PANTHER" id="PTHR47470">
    <property type="entry name" value="CHOLESTEROL OXIDASE"/>
    <property type="match status" value="1"/>
</dbReference>
<evidence type="ECO:0000256" key="10">
    <source>
        <dbReference type="ARBA" id="ARBA00023235"/>
    </source>
</evidence>
<evidence type="ECO:0000256" key="3">
    <source>
        <dbReference type="ARBA" id="ARBA00022548"/>
    </source>
</evidence>
<evidence type="ECO:0000256" key="13">
    <source>
        <dbReference type="ARBA" id="ARBA00049723"/>
    </source>
</evidence>
<dbReference type="InterPro" id="IPR003953">
    <property type="entry name" value="FAD-dep_OxRdtase_2_FAD-bd"/>
</dbReference>
<dbReference type="GO" id="GO:0016995">
    <property type="term" value="F:cholesterol oxidase activity"/>
    <property type="evidence" value="ECO:0007669"/>
    <property type="project" value="UniProtKB-EC"/>
</dbReference>
<dbReference type="GO" id="GO:0004769">
    <property type="term" value="F:steroid Delta-isomerase activity"/>
    <property type="evidence" value="ECO:0007669"/>
    <property type="project" value="UniProtKB-EC"/>
</dbReference>
<dbReference type="InterPro" id="IPR006311">
    <property type="entry name" value="TAT_signal"/>
</dbReference>
<sequence>MTTGQRISRRGFLAGVGAAAATVGLGEAAAARALPDVGFPAPAPTRDEWYRAVVVGSGFGGGVAALRLARAGVRTLVVERGRWWNSVPNDNTFPRFYHPDRRVSWLEPTPVVPSSPPAVFQPYTGLVERVRGVGMSVLCGAGVGGGSLHYEGISLQPSEELFTRVMPSSVDYDEMAAVHYPRVASMLRMTPIPDDILNHVRYTSSRKFLADAERAGTTGVRVLQPMNWDVIRAELRGDLPPWTSHGEFLYGVNNGARYSVDKTYLAEAVATGLVTIAPLHVVKELAPGGTTRYVLRCHRIDTDGVVQENVVVHTDTVLLNAGSANTSRLLVRAKGSGTMPNLPPDVGRFWGTNGDRVFLRTEPLDPTLPHQGGPTAIAALDWDAGTGPVTLFHPPAPFDVETFSMYVAGMAIPNGHGAFHYDPLTDSARLVWPPTSDVDPEIAIDAAVTRMALTSGGVFAPVQPVDPNTFHPLGGAVIGPVCDPYGRVHDNPGLYVTDGSLIPGSTACCNPSWTITALAERCLDRIVAQDVGTVI</sequence>
<dbReference type="AlphaFoldDB" id="A0A495W043"/>
<evidence type="ECO:0000256" key="12">
    <source>
        <dbReference type="ARBA" id="ARBA00049645"/>
    </source>
</evidence>
<evidence type="ECO:0000259" key="18">
    <source>
        <dbReference type="Pfam" id="PF05199"/>
    </source>
</evidence>
<dbReference type="InterPro" id="IPR007867">
    <property type="entry name" value="GMC_OxRtase_C"/>
</dbReference>
<keyword evidence="10" id="KW-0413">Isomerase</keyword>
<evidence type="ECO:0000256" key="4">
    <source>
        <dbReference type="ARBA" id="ARBA00022630"/>
    </source>
</evidence>
<evidence type="ECO:0000313" key="20">
    <source>
        <dbReference type="Proteomes" id="UP000282084"/>
    </source>
</evidence>
<evidence type="ECO:0000256" key="6">
    <source>
        <dbReference type="ARBA" id="ARBA00023002"/>
    </source>
</evidence>
<evidence type="ECO:0000256" key="8">
    <source>
        <dbReference type="ARBA" id="ARBA00023166"/>
    </source>
</evidence>
<dbReference type="SUPFAM" id="SSF51905">
    <property type="entry name" value="FAD/NAD(P)-binding domain"/>
    <property type="match status" value="1"/>
</dbReference>
<comment type="caution">
    <text evidence="19">The sequence shown here is derived from an EMBL/GenBank/DDBJ whole genome shotgun (WGS) entry which is preliminary data.</text>
</comment>
<dbReference type="EC" id="1.1.3.6" evidence="13"/>
<protein>
    <recommendedName>
        <fullName evidence="14">Cholesterol oxidase</fullName>
        <ecNumber evidence="13">1.1.3.6</ecNumber>
        <ecNumber evidence="11">5.3.3.1</ecNumber>
    </recommendedName>
    <alternativeName>
        <fullName evidence="15">Cholesterol isomerase</fullName>
    </alternativeName>
</protein>
<dbReference type="InterPro" id="IPR036188">
    <property type="entry name" value="FAD/NAD-bd_sf"/>
</dbReference>
<evidence type="ECO:0000313" key="19">
    <source>
        <dbReference type="EMBL" id="RKT54500.1"/>
    </source>
</evidence>
<accession>A0A495W043</accession>
<keyword evidence="8" id="KW-1207">Sterol metabolism</keyword>
<dbReference type="PANTHER" id="PTHR47470:SF1">
    <property type="entry name" value="FAD-DEPENDENT OXIDOREDUCTASE 2 FAD BINDING DOMAIN-CONTAINING PROTEIN"/>
    <property type="match status" value="1"/>
</dbReference>
<gene>
    <name evidence="19" type="ORF">C8E97_3143</name>
</gene>
<dbReference type="SUPFAM" id="SSF54373">
    <property type="entry name" value="FAD-linked reductases, C-terminal domain"/>
    <property type="match status" value="1"/>
</dbReference>
<dbReference type="EC" id="5.3.3.1" evidence="11"/>
<dbReference type="Gene3D" id="3.30.410.10">
    <property type="entry name" value="Cholesterol Oxidase, domain 2"/>
    <property type="match status" value="1"/>
</dbReference>
<evidence type="ECO:0000256" key="7">
    <source>
        <dbReference type="ARBA" id="ARBA00023098"/>
    </source>
</evidence>
<dbReference type="GO" id="GO:0008203">
    <property type="term" value="P:cholesterol metabolic process"/>
    <property type="evidence" value="ECO:0007669"/>
    <property type="project" value="UniProtKB-KW"/>
</dbReference>
<keyword evidence="9" id="KW-0753">Steroid metabolism</keyword>
<feature type="domain" description="FAD-dependent oxidoreductase 2 FAD-binding" evidence="17">
    <location>
        <begin position="52"/>
        <end position="81"/>
    </location>
</feature>
<dbReference type="Pfam" id="PF00890">
    <property type="entry name" value="FAD_binding_2"/>
    <property type="match status" value="1"/>
</dbReference>
<evidence type="ECO:0000256" key="15">
    <source>
        <dbReference type="ARBA" id="ARBA00049778"/>
    </source>
</evidence>
<evidence type="ECO:0000256" key="2">
    <source>
        <dbReference type="ARBA" id="ARBA00010790"/>
    </source>
</evidence>
<keyword evidence="5" id="KW-0274">FAD</keyword>
<dbReference type="InterPro" id="IPR000172">
    <property type="entry name" value="GMC_OxRdtase_N"/>
</dbReference>
<evidence type="ECO:0000259" key="17">
    <source>
        <dbReference type="Pfam" id="PF00890"/>
    </source>
</evidence>
<dbReference type="Pfam" id="PF00732">
    <property type="entry name" value="GMC_oxred_N"/>
    <property type="match status" value="1"/>
</dbReference>
<evidence type="ECO:0000256" key="9">
    <source>
        <dbReference type="ARBA" id="ARBA00023221"/>
    </source>
</evidence>
<name>A0A495W043_9PSEU</name>
<proteinExistence type="inferred from homology"/>
<keyword evidence="4" id="KW-0285">Flavoprotein</keyword>
<organism evidence="19 20">
    <name type="scientific">Saccharothrix australiensis</name>
    <dbReference type="NCBI Taxonomy" id="2072"/>
    <lineage>
        <taxon>Bacteria</taxon>
        <taxon>Bacillati</taxon>
        <taxon>Actinomycetota</taxon>
        <taxon>Actinomycetes</taxon>
        <taxon>Pseudonocardiales</taxon>
        <taxon>Pseudonocardiaceae</taxon>
        <taxon>Saccharothrix</taxon>
    </lineage>
</organism>
<evidence type="ECO:0000256" key="11">
    <source>
        <dbReference type="ARBA" id="ARBA00038856"/>
    </source>
</evidence>
<feature type="domain" description="Glucose-methanol-choline oxidoreductase C-terminal" evidence="18">
    <location>
        <begin position="468"/>
        <end position="519"/>
    </location>
</feature>
<evidence type="ECO:0000256" key="1">
    <source>
        <dbReference type="ARBA" id="ARBA00001974"/>
    </source>
</evidence>
<dbReference type="OrthoDB" id="517968at2"/>
<dbReference type="Pfam" id="PF05199">
    <property type="entry name" value="GMC_oxred_C"/>
    <property type="match status" value="1"/>
</dbReference>
<comment type="similarity">
    <text evidence="2">Belongs to the GMC oxidoreductase family.</text>
</comment>
<keyword evidence="20" id="KW-1185">Reference proteome</keyword>
<evidence type="ECO:0000256" key="14">
    <source>
        <dbReference type="ARBA" id="ARBA00049744"/>
    </source>
</evidence>
<feature type="domain" description="Glucose-methanol-choline oxidoreductase N-terminal" evidence="16">
    <location>
        <begin position="237"/>
        <end position="347"/>
    </location>
</feature>
<dbReference type="Proteomes" id="UP000282084">
    <property type="component" value="Unassembled WGS sequence"/>
</dbReference>
<reference evidence="19 20" key="1">
    <citation type="submission" date="2018-10" db="EMBL/GenBank/DDBJ databases">
        <title>Sequencing the genomes of 1000 actinobacteria strains.</title>
        <authorList>
            <person name="Klenk H.-P."/>
        </authorList>
    </citation>
    <scope>NUCLEOTIDE SEQUENCE [LARGE SCALE GENOMIC DNA]</scope>
    <source>
        <strain evidence="19 20">DSM 43800</strain>
    </source>
</reference>
<dbReference type="EMBL" id="RBXO01000001">
    <property type="protein sequence ID" value="RKT54500.1"/>
    <property type="molecule type" value="Genomic_DNA"/>
</dbReference>
<dbReference type="Gene3D" id="3.50.50.60">
    <property type="entry name" value="FAD/NAD(P)-binding domain"/>
    <property type="match status" value="1"/>
</dbReference>
<evidence type="ECO:0000259" key="16">
    <source>
        <dbReference type="Pfam" id="PF00732"/>
    </source>
</evidence>
<comment type="pathway">
    <text evidence="12">Steroid metabolism; cholesterol degradation.</text>
</comment>
<dbReference type="GO" id="GO:0050660">
    <property type="term" value="F:flavin adenine dinucleotide binding"/>
    <property type="evidence" value="ECO:0007669"/>
    <property type="project" value="InterPro"/>
</dbReference>
<keyword evidence="7" id="KW-0443">Lipid metabolism</keyword>
<dbReference type="InterPro" id="IPR052542">
    <property type="entry name" value="Cholesterol_Oxidase"/>
</dbReference>